<dbReference type="InterPro" id="IPR018152">
    <property type="entry name" value="SOD_Cu/Zn_BS"/>
</dbReference>
<dbReference type="Pfam" id="PF00080">
    <property type="entry name" value="Sod_Cu"/>
    <property type="match status" value="1"/>
</dbReference>
<accession>A0ABT5T8Q2</accession>
<keyword evidence="2" id="KW-0479">Metal-binding</keyword>
<feature type="chain" id="PRO_5045132738" description="Superoxide dismutase [Cu-Zn]" evidence="4">
    <location>
        <begin position="21"/>
        <end position="169"/>
    </location>
</feature>
<keyword evidence="4" id="KW-0732">Signal</keyword>
<gene>
    <name evidence="6" type="ORF">PUT78_08255</name>
</gene>
<dbReference type="InterPro" id="IPR024134">
    <property type="entry name" value="SOD_Cu/Zn_/chaperone"/>
</dbReference>
<feature type="domain" description="Superoxide dismutase copper/zinc binding" evidence="5">
    <location>
        <begin position="38"/>
        <end position="168"/>
    </location>
</feature>
<keyword evidence="2" id="KW-0186">Copper</keyword>
<comment type="caution">
    <text evidence="6">The sequence shown here is derived from an EMBL/GenBank/DDBJ whole genome shotgun (WGS) entry which is preliminary data.</text>
</comment>
<evidence type="ECO:0000256" key="3">
    <source>
        <dbReference type="SAM" id="MobiDB-lite"/>
    </source>
</evidence>
<protein>
    <recommendedName>
        <fullName evidence="2">Superoxide dismutase [Cu-Zn]</fullName>
        <ecNumber evidence="2">1.15.1.1</ecNumber>
    </recommendedName>
</protein>
<evidence type="ECO:0000313" key="6">
    <source>
        <dbReference type="EMBL" id="MDD7971090.1"/>
    </source>
</evidence>
<feature type="signal peptide" evidence="4">
    <location>
        <begin position="1"/>
        <end position="20"/>
    </location>
</feature>
<evidence type="ECO:0000256" key="2">
    <source>
        <dbReference type="RuleBase" id="RU000393"/>
    </source>
</evidence>
<dbReference type="RefSeq" id="WP_274351775.1">
    <property type="nucleotide sequence ID" value="NZ_JAQZSM010000005.1"/>
</dbReference>
<dbReference type="Proteomes" id="UP001431784">
    <property type="component" value="Unassembled WGS sequence"/>
</dbReference>
<evidence type="ECO:0000256" key="1">
    <source>
        <dbReference type="ARBA" id="ARBA00010457"/>
    </source>
</evidence>
<comment type="cofactor">
    <cofactor evidence="2">
        <name>Cu cation</name>
        <dbReference type="ChEBI" id="CHEBI:23378"/>
    </cofactor>
    <text evidence="2">Binds 1 copper ion per subunit.</text>
</comment>
<keyword evidence="2" id="KW-0560">Oxidoreductase</keyword>
<sequence>MIPLRAFAIASVILAAPAAAQTGETATASFIDQDGQETGNATLTQTNAGVLIELEVADLPPESWIAFHIHEEGVCDADHDHEGAGGHFSPSESGHGFLSGDGPHEGDMPNQYVPADGVLRAQVLNAMVALDGGETDLRGGSLMLHAEPDDYVSQPSGDAGARIACAVIE</sequence>
<dbReference type="PANTHER" id="PTHR10003">
    <property type="entry name" value="SUPEROXIDE DISMUTASE CU-ZN -RELATED"/>
    <property type="match status" value="1"/>
</dbReference>
<reference evidence="6" key="1">
    <citation type="submission" date="2023-02" db="EMBL/GenBank/DDBJ databases">
        <title>Description of Roseinatronobacter alkalisoli sp. nov., an alkaliphilic bacerium isolated from soda soil.</title>
        <authorList>
            <person name="Wei W."/>
        </authorList>
    </citation>
    <scope>NUCLEOTIDE SEQUENCE</scope>
    <source>
        <strain evidence="6">HJB301</strain>
    </source>
</reference>
<dbReference type="InterPro" id="IPR036423">
    <property type="entry name" value="SOD-like_Cu/Zn_dom_sf"/>
</dbReference>
<feature type="region of interest" description="Disordered" evidence="3">
    <location>
        <begin position="80"/>
        <end position="110"/>
    </location>
</feature>
<keyword evidence="7" id="KW-1185">Reference proteome</keyword>
<dbReference type="CDD" id="cd00305">
    <property type="entry name" value="Cu-Zn_Superoxide_Dismutase"/>
    <property type="match status" value="1"/>
</dbReference>
<dbReference type="PROSITE" id="PS00332">
    <property type="entry name" value="SOD_CU_ZN_2"/>
    <property type="match status" value="1"/>
</dbReference>
<evidence type="ECO:0000313" key="7">
    <source>
        <dbReference type="Proteomes" id="UP001431784"/>
    </source>
</evidence>
<dbReference type="Gene3D" id="2.60.40.200">
    <property type="entry name" value="Superoxide dismutase, copper/zinc binding domain"/>
    <property type="match status" value="1"/>
</dbReference>
<dbReference type="EMBL" id="JAQZSM010000005">
    <property type="protein sequence ID" value="MDD7971090.1"/>
    <property type="molecule type" value="Genomic_DNA"/>
</dbReference>
<comment type="catalytic activity">
    <reaction evidence="2">
        <text>2 superoxide + 2 H(+) = H2O2 + O2</text>
        <dbReference type="Rhea" id="RHEA:20696"/>
        <dbReference type="ChEBI" id="CHEBI:15378"/>
        <dbReference type="ChEBI" id="CHEBI:15379"/>
        <dbReference type="ChEBI" id="CHEBI:16240"/>
        <dbReference type="ChEBI" id="CHEBI:18421"/>
        <dbReference type="EC" id="1.15.1.1"/>
    </reaction>
</comment>
<dbReference type="InterPro" id="IPR001424">
    <property type="entry name" value="SOD_Cu_Zn_dom"/>
</dbReference>
<dbReference type="EC" id="1.15.1.1" evidence="2"/>
<comment type="cofactor">
    <cofactor evidence="2">
        <name>Zn(2+)</name>
        <dbReference type="ChEBI" id="CHEBI:29105"/>
    </cofactor>
    <text evidence="2">Binds 1 zinc ion per subunit.</text>
</comment>
<proteinExistence type="inferred from homology"/>
<keyword evidence="2" id="KW-0862">Zinc</keyword>
<comment type="similarity">
    <text evidence="1 2">Belongs to the Cu-Zn superoxide dismutase family.</text>
</comment>
<comment type="function">
    <text evidence="2">Destroys radicals which are normally produced within the cells and which are toxic to biological systems.</text>
</comment>
<evidence type="ECO:0000259" key="5">
    <source>
        <dbReference type="Pfam" id="PF00080"/>
    </source>
</evidence>
<dbReference type="SUPFAM" id="SSF49329">
    <property type="entry name" value="Cu,Zn superoxide dismutase-like"/>
    <property type="match status" value="1"/>
</dbReference>
<organism evidence="6 7">
    <name type="scientific">Roseinatronobacter alkalisoli</name>
    <dbReference type="NCBI Taxonomy" id="3028235"/>
    <lineage>
        <taxon>Bacteria</taxon>
        <taxon>Pseudomonadati</taxon>
        <taxon>Pseudomonadota</taxon>
        <taxon>Alphaproteobacteria</taxon>
        <taxon>Rhodobacterales</taxon>
        <taxon>Paracoccaceae</taxon>
        <taxon>Roseinatronobacter</taxon>
    </lineage>
</organism>
<name>A0ABT5T8Q2_9RHOB</name>
<evidence type="ECO:0000256" key="4">
    <source>
        <dbReference type="SAM" id="SignalP"/>
    </source>
</evidence>